<feature type="domain" description="Schlafen AlbA-2" evidence="1">
    <location>
        <begin position="472"/>
        <end position="613"/>
    </location>
</feature>
<evidence type="ECO:0000313" key="2">
    <source>
        <dbReference type="EMBL" id="ABS54809.1"/>
    </source>
</evidence>
<keyword evidence="3" id="KW-1185">Reference proteome</keyword>
<dbReference type="GeneID" id="5410309"/>
<dbReference type="eggNOG" id="arCOG03298">
    <property type="taxonomic scope" value="Archaea"/>
</dbReference>
<dbReference type="Proteomes" id="UP000002408">
    <property type="component" value="Chromosome"/>
</dbReference>
<dbReference type="InterPro" id="IPR007421">
    <property type="entry name" value="Schlafen_AlbA_2_dom"/>
</dbReference>
<gene>
    <name evidence="2" type="ordered locus">Mboo_0287</name>
</gene>
<dbReference type="RefSeq" id="WP_011991297.1">
    <property type="nucleotide sequence ID" value="NC_009712.1"/>
</dbReference>
<organism evidence="2 3">
    <name type="scientific">Methanoregula boonei (strain DSM 21154 / JCM 14090 / 6A8)</name>
    <dbReference type="NCBI Taxonomy" id="456442"/>
    <lineage>
        <taxon>Archaea</taxon>
        <taxon>Methanobacteriati</taxon>
        <taxon>Methanobacteriota</taxon>
        <taxon>Stenosarchaea group</taxon>
        <taxon>Methanomicrobia</taxon>
        <taxon>Methanomicrobiales</taxon>
        <taxon>Methanoregulaceae</taxon>
        <taxon>Methanoregula</taxon>
    </lineage>
</organism>
<accession>A7I4Z8</accession>
<dbReference type="AlphaFoldDB" id="A7I4Z8"/>
<dbReference type="HOGENOM" id="CLU_417776_0_0_2"/>
<dbReference type="Pfam" id="PF04326">
    <property type="entry name" value="SLFN_AlbA_2"/>
    <property type="match status" value="1"/>
</dbReference>
<evidence type="ECO:0000259" key="1">
    <source>
        <dbReference type="Pfam" id="PF04326"/>
    </source>
</evidence>
<dbReference type="OrthoDB" id="359258at2157"/>
<proteinExistence type="predicted"/>
<dbReference type="InterPro" id="IPR038461">
    <property type="entry name" value="Schlafen_AlbA_2_dom_sf"/>
</dbReference>
<protein>
    <submittedName>
        <fullName evidence="2">Putative transcriptional regulator</fullName>
    </submittedName>
</protein>
<dbReference type="EMBL" id="CP000780">
    <property type="protein sequence ID" value="ABS54809.1"/>
    <property type="molecule type" value="Genomic_DNA"/>
</dbReference>
<name>A7I4Z8_METB6</name>
<dbReference type="Gene3D" id="3.30.950.30">
    <property type="entry name" value="Schlafen, AAA domain"/>
    <property type="match status" value="1"/>
</dbReference>
<evidence type="ECO:0000313" key="3">
    <source>
        <dbReference type="Proteomes" id="UP000002408"/>
    </source>
</evidence>
<reference evidence="3" key="1">
    <citation type="journal article" date="2015" name="Microbiology">
        <title>Genome of Methanoregula boonei 6A8 reveals adaptations to oligotrophic peatland environments.</title>
        <authorList>
            <person name="Braeuer S."/>
            <person name="Cadillo-Quiroz H."/>
            <person name="Kyrpides N."/>
            <person name="Woyke T."/>
            <person name="Goodwin L."/>
            <person name="Detter C."/>
            <person name="Podell S."/>
            <person name="Yavitt J.B."/>
            <person name="Zinder S.H."/>
        </authorList>
    </citation>
    <scope>NUCLEOTIDE SEQUENCE [LARGE SCALE GENOMIC DNA]</scope>
    <source>
        <strain evidence="3">DSM 21154 / JCM 14090 / 6A8</strain>
    </source>
</reference>
<sequence>MDIDDILAAFQIFDHVSDIDKFQSWIRTYHKIEDFEPLFLGYRYFLEICGIRIVDEISEDFSLNLEMDDYFSFACNADLPLDEIPNSCEKVIVIKNIWRYFEPIKNAKDWAELKTIIHQTEEISKIFREIFKNANVTENFPEKEISRFAALHYTHIFFNDTSRLKPAGAVVGLIKLDIDSIGSDFFKGYAYTLEYLWYQLLEKNEFQHSLAKNIHNPATGLSSEDLQRITEIYSHNDYEDPAFQENAVMWATLDQLFQPLFEKCLAPKFREYHTSSRSHFIVRDNISKSLIFPLLDRTYINEPYYFSDNSNDEARFKKIDYHFKWLPVTYIDSGKVHDAFGTYAFIPFLLGLTSSENVSSNNKIEILRIKHPEDGVSGYFYSYGILNKSQYFDEQGMGWIIFLTCGTDFSGHGGSMHTSAEKCIREIQKRGILDAKEITIDENAFRRYLKERTETSVSDSTTPVETLIEFGESQLVEFKSSLLWSYEKNQISNSTEYEVVRTIAAFLNSSGGTLLIGVDKNKNIVGLDKDYAQLKQARRVQNRDGFEIRLNEVLNKFFGRGIRLDIDVIFERLSEKEICRVIVKPTIEPIFLVNSNNSNHSEFIVRSGNQSQLLMGKEITSYITKHWNYKKR</sequence>
<dbReference type="KEGG" id="mbn:Mboo_0287"/>